<accession>A0A9P0QLH4</accession>
<dbReference type="InterPro" id="IPR001763">
    <property type="entry name" value="Rhodanese-like_dom"/>
</dbReference>
<keyword evidence="4" id="KW-0378">Hydrolase</keyword>
<dbReference type="GO" id="GO:0004725">
    <property type="term" value="F:protein tyrosine phosphatase activity"/>
    <property type="evidence" value="ECO:0007669"/>
    <property type="project" value="UniProtKB-EC"/>
</dbReference>
<dbReference type="GO" id="GO:0051301">
    <property type="term" value="P:cell division"/>
    <property type="evidence" value="ECO:0007669"/>
    <property type="project" value="UniProtKB-KW"/>
</dbReference>
<proteinExistence type="inferred from homology"/>
<evidence type="ECO:0000259" key="7">
    <source>
        <dbReference type="PROSITE" id="PS50206"/>
    </source>
</evidence>
<keyword evidence="3" id="KW-0132">Cell division</keyword>
<dbReference type="GO" id="GO:0005634">
    <property type="term" value="C:nucleus"/>
    <property type="evidence" value="ECO:0007669"/>
    <property type="project" value="TreeGrafter"/>
</dbReference>
<dbReference type="GO" id="GO:0005737">
    <property type="term" value="C:cytoplasm"/>
    <property type="evidence" value="ECO:0007669"/>
    <property type="project" value="TreeGrafter"/>
</dbReference>
<organism evidence="8 9">
    <name type="scientific">[Candida] railenensis</name>
    <dbReference type="NCBI Taxonomy" id="45579"/>
    <lineage>
        <taxon>Eukaryota</taxon>
        <taxon>Fungi</taxon>
        <taxon>Dikarya</taxon>
        <taxon>Ascomycota</taxon>
        <taxon>Saccharomycotina</taxon>
        <taxon>Pichiomycetes</taxon>
        <taxon>Debaryomycetaceae</taxon>
        <taxon>Kurtzmaniella</taxon>
    </lineage>
</organism>
<comment type="similarity">
    <text evidence="1">Belongs to the MPI phosphatase family.</text>
</comment>
<evidence type="ECO:0000313" key="9">
    <source>
        <dbReference type="Proteomes" id="UP000837801"/>
    </source>
</evidence>
<evidence type="ECO:0000256" key="1">
    <source>
        <dbReference type="ARBA" id="ARBA00011065"/>
    </source>
</evidence>
<dbReference type="PRINTS" id="PR00716">
    <property type="entry name" value="MPIPHPHTASE"/>
</dbReference>
<evidence type="ECO:0000256" key="4">
    <source>
        <dbReference type="ARBA" id="ARBA00022801"/>
    </source>
</evidence>
<dbReference type="SUPFAM" id="SSF52821">
    <property type="entry name" value="Rhodanese/Cell cycle control phosphatase"/>
    <property type="match status" value="1"/>
</dbReference>
<dbReference type="SMART" id="SM00450">
    <property type="entry name" value="RHOD"/>
    <property type="match status" value="1"/>
</dbReference>
<feature type="domain" description="Rhodanese" evidence="7">
    <location>
        <begin position="22"/>
        <end position="121"/>
    </location>
</feature>
<evidence type="ECO:0000256" key="6">
    <source>
        <dbReference type="ARBA" id="ARBA00023306"/>
    </source>
</evidence>
<evidence type="ECO:0000256" key="5">
    <source>
        <dbReference type="ARBA" id="ARBA00022912"/>
    </source>
</evidence>
<dbReference type="AlphaFoldDB" id="A0A9P0QLH4"/>
<reference evidence="8" key="1">
    <citation type="submission" date="2022-03" db="EMBL/GenBank/DDBJ databases">
        <authorList>
            <person name="Legras J.-L."/>
            <person name="Devillers H."/>
            <person name="Grondin C."/>
        </authorList>
    </citation>
    <scope>NUCLEOTIDE SEQUENCE</scope>
    <source>
        <strain evidence="8">CLIB 1423</strain>
    </source>
</reference>
<dbReference type="PANTHER" id="PTHR10828:SF38">
    <property type="entry name" value="ARSENICAL-RESISTANCE PROTEIN 2-RELATED"/>
    <property type="match status" value="1"/>
</dbReference>
<name>A0A9P0QLH4_9ASCO</name>
<keyword evidence="6" id="KW-0131">Cell cycle</keyword>
<dbReference type="InterPro" id="IPR036873">
    <property type="entry name" value="Rhodanese-like_dom_sf"/>
</dbReference>
<comment type="caution">
    <text evidence="8">The sequence shown here is derived from an EMBL/GenBank/DDBJ whole genome shotgun (WGS) entry which is preliminary data.</text>
</comment>
<evidence type="ECO:0000256" key="2">
    <source>
        <dbReference type="ARBA" id="ARBA00013064"/>
    </source>
</evidence>
<dbReference type="OrthoDB" id="8300214at2759"/>
<dbReference type="PANTHER" id="PTHR10828">
    <property type="entry name" value="M-PHASE INDUCER PHOSPHATASE DUAL SPECIFICITY PHOSPHATASE CDC25"/>
    <property type="match status" value="1"/>
</dbReference>
<dbReference type="Gene3D" id="3.40.250.10">
    <property type="entry name" value="Rhodanese-like domain"/>
    <property type="match status" value="1"/>
</dbReference>
<sequence length="130" mass="15220">MSLAKNNIRYLEPGMLHDWLQTGVKVQVLDVRDYDYNEGGHIRGAINYGYRDFQSQLPIIASKELEDPSSNVFVFHCMRSQQRGPRCALRFKKYVEEHYSDYNVVVYVLRGGYINWYNLFSDSPLTEEGQ</sequence>
<keyword evidence="5" id="KW-0904">Protein phosphatase</keyword>
<dbReference type="EMBL" id="CAKXYY010000003">
    <property type="protein sequence ID" value="CAH2351385.1"/>
    <property type="molecule type" value="Genomic_DNA"/>
</dbReference>
<dbReference type="Pfam" id="PF00581">
    <property type="entry name" value="Rhodanese"/>
    <property type="match status" value="1"/>
</dbReference>
<dbReference type="PROSITE" id="PS50206">
    <property type="entry name" value="RHODANESE_3"/>
    <property type="match status" value="1"/>
</dbReference>
<dbReference type="InterPro" id="IPR000751">
    <property type="entry name" value="MPI_Phosphatase"/>
</dbReference>
<evidence type="ECO:0000313" key="8">
    <source>
        <dbReference type="EMBL" id="CAH2351385.1"/>
    </source>
</evidence>
<protein>
    <recommendedName>
        <fullName evidence="2">protein-tyrosine-phosphatase</fullName>
        <ecNumber evidence="2">3.1.3.48</ecNumber>
    </recommendedName>
</protein>
<dbReference type="Proteomes" id="UP000837801">
    <property type="component" value="Unassembled WGS sequence"/>
</dbReference>
<dbReference type="EC" id="3.1.3.48" evidence="2"/>
<keyword evidence="9" id="KW-1185">Reference proteome</keyword>
<dbReference type="GO" id="GO:1902751">
    <property type="term" value="P:positive regulation of cell cycle G2/M phase transition"/>
    <property type="evidence" value="ECO:0007669"/>
    <property type="project" value="InterPro"/>
</dbReference>
<evidence type="ECO:0000256" key="3">
    <source>
        <dbReference type="ARBA" id="ARBA00022618"/>
    </source>
</evidence>
<gene>
    <name evidence="8" type="ORF">CLIB1423_03S05116</name>
</gene>